<evidence type="ECO:0000313" key="7">
    <source>
        <dbReference type="EMBL" id="QDF64806.1"/>
    </source>
</evidence>
<name>A0A4Y6I5B9_9MOLU</name>
<evidence type="ECO:0000256" key="2">
    <source>
        <dbReference type="ARBA" id="ARBA00012581"/>
    </source>
</evidence>
<dbReference type="Gene3D" id="3.20.20.190">
    <property type="entry name" value="Phosphatidylinositol (PI) phosphodiesterase"/>
    <property type="match status" value="1"/>
</dbReference>
<dbReference type="AlphaFoldDB" id="A0A4Y6I5B9"/>
<dbReference type="GO" id="GO:0004436">
    <property type="term" value="F:phosphatidylinositol diacylglycerol-lyase activity"/>
    <property type="evidence" value="ECO:0007669"/>
    <property type="project" value="UniProtKB-EC"/>
</dbReference>
<comment type="catalytic activity">
    <reaction evidence="1">
        <text>a 1,2-diacyl-sn-glycero-3-phospho-(1D-myo-inositol) = 1D-myo-inositol 1,2-cyclic phosphate + a 1,2-diacyl-sn-glycerol</text>
        <dbReference type="Rhea" id="RHEA:17093"/>
        <dbReference type="ChEBI" id="CHEBI:17815"/>
        <dbReference type="ChEBI" id="CHEBI:57880"/>
        <dbReference type="ChEBI" id="CHEBI:58484"/>
        <dbReference type="EC" id="4.6.1.13"/>
    </reaction>
</comment>
<dbReference type="InterPro" id="IPR017946">
    <property type="entry name" value="PLC-like_Pdiesterase_TIM-brl"/>
</dbReference>
<dbReference type="Pfam" id="PF00388">
    <property type="entry name" value="PI-PLC-X"/>
    <property type="match status" value="1"/>
</dbReference>
<evidence type="ECO:0000313" key="8">
    <source>
        <dbReference type="Proteomes" id="UP000315201"/>
    </source>
</evidence>
<gene>
    <name evidence="7" type="ORF">FIV53_00545</name>
</gene>
<evidence type="ECO:0000256" key="3">
    <source>
        <dbReference type="ARBA" id="ARBA00019758"/>
    </source>
</evidence>
<evidence type="ECO:0000259" key="6">
    <source>
        <dbReference type="SMART" id="SM00148"/>
    </source>
</evidence>
<feature type="domain" description="Phosphatidylinositol-specific phospholipase C X" evidence="6">
    <location>
        <begin position="4"/>
        <end position="158"/>
    </location>
</feature>
<dbReference type="PANTHER" id="PTHR13593">
    <property type="match status" value="1"/>
</dbReference>
<reference evidence="7 8" key="1">
    <citation type="submission" date="2019-06" db="EMBL/GenBank/DDBJ databases">
        <title>Mycoplasma nasistruthionis sp. nov. str Ms03.</title>
        <authorList>
            <person name="Botes A."/>
        </authorList>
    </citation>
    <scope>NUCLEOTIDE SEQUENCE [LARGE SCALE GENOMIC DNA]</scope>
    <source>
        <strain evidence="7 8">Ms03</strain>
    </source>
</reference>
<protein>
    <recommendedName>
        <fullName evidence="3">1-phosphatidylinositol phosphodiesterase</fullName>
        <ecNumber evidence="2">4.6.1.13</ecNumber>
    </recommendedName>
    <alternativeName>
        <fullName evidence="4">Phosphatidylinositol diacylglycerol-lyase</fullName>
    </alternativeName>
    <alternativeName>
        <fullName evidence="5">Phosphatidylinositol-specific phospholipase C</fullName>
    </alternativeName>
</protein>
<evidence type="ECO:0000256" key="1">
    <source>
        <dbReference type="ARBA" id="ARBA00001316"/>
    </source>
</evidence>
<dbReference type="SMART" id="SM00148">
    <property type="entry name" value="PLCXc"/>
    <property type="match status" value="1"/>
</dbReference>
<dbReference type="InterPro" id="IPR051057">
    <property type="entry name" value="PI-PLC_domain"/>
</dbReference>
<dbReference type="GO" id="GO:0006629">
    <property type="term" value="P:lipid metabolic process"/>
    <property type="evidence" value="ECO:0007669"/>
    <property type="project" value="InterPro"/>
</dbReference>
<dbReference type="GO" id="GO:0008081">
    <property type="term" value="F:phosphoric diester hydrolase activity"/>
    <property type="evidence" value="ECO:0007669"/>
    <property type="project" value="InterPro"/>
</dbReference>
<sequence>MSAVNDNKKLFELSIPSTHDSAMWEGSGAAWTFGWAIARTQFLNIANQLRLGIRGFDIRVSSNGWIYHGAAASTLSFEEFLKQVSAFLVQHPKETVVIKVKDENMDVDNTSQAASAKRNYENALAKYRNFLFNPNGAEPWNLDYRLSNLRGKMVIVNHWHHLVSTSRVGGFKFGDYINRHQHVQDEYNAPVNEKIEKAQRMFGYSNEDHSNKLYLNFLSKAGGFGSHPDNFAREINPKINKYLNEHQEYKKLGMVFMDFPGPSLVEAIFKTNYYISDRDINNRYLGNPLNRNSFTANAPVAETNTFTINGPLNGLHYEVTMDNRTIGSGTANSNSVNITLQNGEKFSVGKRIAIKIFKMTPENPFYESRKFHEISFNIVVLDNAYLNKLNSLKTRVQNLMNDFNTLAPNVKNYINTKFLAELNKIPNSSDANYRKLNELETSWNGLESKLFKVRTSLNSFNGFINPFKQLVSSSYVSQDNKNKVNGLQTELNSLVNTAFNQSNTPESINVSGIENFASKNQHAYETYNQLDTSYKQSQYLNLNSRLNTVFSKFNYGKSKYSDLIVKAQTDLNAHLNNLLNSATSGKNNQKLFQTLHKQMSKPCQQLKKL</sequence>
<dbReference type="SUPFAM" id="SSF51695">
    <property type="entry name" value="PLC-like phosphodiesterases"/>
    <property type="match status" value="1"/>
</dbReference>
<organism evidence="7 8">
    <name type="scientific">Mycoplasma nasistruthionis</name>
    <dbReference type="NCBI Taxonomy" id="353852"/>
    <lineage>
        <taxon>Bacteria</taxon>
        <taxon>Bacillati</taxon>
        <taxon>Mycoplasmatota</taxon>
        <taxon>Mollicutes</taxon>
        <taxon>Mycoplasmataceae</taxon>
        <taxon>Mycoplasma</taxon>
    </lineage>
</organism>
<proteinExistence type="predicted"/>
<dbReference type="Proteomes" id="UP000315201">
    <property type="component" value="Chromosome"/>
</dbReference>
<dbReference type="PANTHER" id="PTHR13593:SF113">
    <property type="entry name" value="SI:DKEY-266F7.9"/>
    <property type="match status" value="1"/>
</dbReference>
<dbReference type="EMBL" id="CP041147">
    <property type="protein sequence ID" value="QDF64806.1"/>
    <property type="molecule type" value="Genomic_DNA"/>
</dbReference>
<keyword evidence="8" id="KW-1185">Reference proteome</keyword>
<accession>A0A4Y6I5B9</accession>
<dbReference type="InterPro" id="IPR000909">
    <property type="entry name" value="PLipase_C_PInositol-sp_X_dom"/>
</dbReference>
<dbReference type="PROSITE" id="PS50007">
    <property type="entry name" value="PIPLC_X_DOMAIN"/>
    <property type="match status" value="1"/>
</dbReference>
<evidence type="ECO:0000256" key="5">
    <source>
        <dbReference type="ARBA" id="ARBA00030782"/>
    </source>
</evidence>
<evidence type="ECO:0000256" key="4">
    <source>
        <dbReference type="ARBA" id="ARBA00030474"/>
    </source>
</evidence>
<dbReference type="EC" id="4.6.1.13" evidence="2"/>